<gene>
    <name evidence="1" type="ORF">Goslar_00143</name>
</gene>
<accession>A0A482GHT7</accession>
<evidence type="ECO:0000313" key="2">
    <source>
        <dbReference type="Proteomes" id="UP000294673"/>
    </source>
</evidence>
<name>A0A482GHT7_BPGOS</name>
<keyword evidence="2" id="KW-1185">Reference proteome</keyword>
<proteinExistence type="predicted"/>
<protein>
    <submittedName>
        <fullName evidence="1">Uncharacterized protein</fullName>
    </submittedName>
</protein>
<dbReference type="EMBL" id="MK327938">
    <property type="protein sequence ID" value="QBO63936.1"/>
    <property type="molecule type" value="Genomic_DNA"/>
</dbReference>
<sequence>MSMFLKMMSGYDLPDENNAKPCTVLPLSDKCKIDFGRDEYGAPVVTVAYEDGTIESYHPEGNTYLTEDRRTIAAYSYSEYVSPGRRMTVESAMKDLKHYDDFKQFATNNRIVHFLSVLAGVPRGQNITRKCRLSVDDRIGASVIDKLREFIVDMGYCFVGYTTTNPMDDEAIHVLEFAVLVK</sequence>
<organismHost>
    <name type="scientific">Escherichia coli</name>
    <dbReference type="NCBI Taxonomy" id="562"/>
</organismHost>
<dbReference type="Proteomes" id="UP000294673">
    <property type="component" value="Segment"/>
</dbReference>
<reference evidence="1 2" key="1">
    <citation type="submission" date="2018-12" db="EMBL/GenBank/DDBJ databases">
        <title>Still something new to discover - new insights into E. coli phage diversity and taxonomy.</title>
        <authorList>
            <person name="Korf I.H.E."/>
            <person name="Adriaennsens E."/>
            <person name="Dreiseikelmann B."/>
            <person name="Kropinski A."/>
            <person name="Nimtz M."/>
            <person name="Meier-Kolthoff J.P."/>
            <person name="Rohde M."/>
            <person name="van Raaij M."/>
            <person name="Wittmann J."/>
        </authorList>
    </citation>
    <scope>NUCLEOTIDE SEQUENCE [LARGE SCALE GENOMIC DNA]</scope>
</reference>
<evidence type="ECO:0000313" key="1">
    <source>
        <dbReference type="EMBL" id="QBO63936.1"/>
    </source>
</evidence>
<organism evidence="1 2">
    <name type="scientific">Escherichia phage vB_EcoM_Goslar</name>
    <dbReference type="NCBI Taxonomy" id="2502409"/>
    <lineage>
        <taxon>Viruses</taxon>
        <taxon>Duplodnaviria</taxon>
        <taxon>Heunggongvirae</taxon>
        <taxon>Uroviricota</taxon>
        <taxon>Caudoviricetes</taxon>
        <taxon>Chimalliviridae</taxon>
        <taxon>Goslarvirus</taxon>
        <taxon>Goslarvirus goslar</taxon>
    </lineage>
</organism>